<dbReference type="InterPro" id="IPR026906">
    <property type="entry name" value="LRR_5"/>
</dbReference>
<accession>A0ABR2KAD7</accession>
<dbReference type="PROSITE" id="PS00108">
    <property type="entry name" value="PROTEIN_KINASE_ST"/>
    <property type="match status" value="1"/>
</dbReference>
<dbReference type="InterPro" id="IPR008271">
    <property type="entry name" value="Ser/Thr_kinase_AS"/>
</dbReference>
<dbReference type="Gene3D" id="3.80.10.10">
    <property type="entry name" value="Ribonuclease Inhibitor"/>
    <property type="match status" value="4"/>
</dbReference>
<dbReference type="Pfam" id="PF00069">
    <property type="entry name" value="Pkinase"/>
    <property type="match status" value="1"/>
</dbReference>
<name>A0ABR2KAD7_9EUKA</name>
<comment type="caution">
    <text evidence="2">The sequence shown here is derived from an EMBL/GenBank/DDBJ whole genome shotgun (WGS) entry which is preliminary data.</text>
</comment>
<gene>
    <name evidence="2" type="ORF">M9Y10_038925</name>
</gene>
<evidence type="ECO:0000313" key="2">
    <source>
        <dbReference type="EMBL" id="KAK8887866.1"/>
    </source>
</evidence>
<dbReference type="Pfam" id="PF13306">
    <property type="entry name" value="LRR_5"/>
    <property type="match status" value="3"/>
</dbReference>
<dbReference type="SUPFAM" id="SSF56112">
    <property type="entry name" value="Protein kinase-like (PK-like)"/>
    <property type="match status" value="1"/>
</dbReference>
<evidence type="ECO:0000259" key="1">
    <source>
        <dbReference type="PROSITE" id="PS50011"/>
    </source>
</evidence>
<dbReference type="EMBL" id="JAPFFF010000006">
    <property type="protein sequence ID" value="KAK8887866.1"/>
    <property type="molecule type" value="Genomic_DNA"/>
</dbReference>
<dbReference type="InterPro" id="IPR032675">
    <property type="entry name" value="LRR_dom_sf"/>
</dbReference>
<feature type="domain" description="Protein kinase" evidence="1">
    <location>
        <begin position="756"/>
        <end position="1039"/>
    </location>
</feature>
<organism evidence="2 3">
    <name type="scientific">Tritrichomonas musculus</name>
    <dbReference type="NCBI Taxonomy" id="1915356"/>
    <lineage>
        <taxon>Eukaryota</taxon>
        <taxon>Metamonada</taxon>
        <taxon>Parabasalia</taxon>
        <taxon>Tritrichomonadida</taxon>
        <taxon>Tritrichomonadidae</taxon>
        <taxon>Tritrichomonas</taxon>
    </lineage>
</organism>
<reference evidence="2 3" key="1">
    <citation type="submission" date="2024-04" db="EMBL/GenBank/DDBJ databases">
        <title>Tritrichomonas musculus Genome.</title>
        <authorList>
            <person name="Alves-Ferreira E."/>
            <person name="Grigg M."/>
            <person name="Lorenzi H."/>
            <person name="Galac M."/>
        </authorList>
    </citation>
    <scope>NUCLEOTIDE SEQUENCE [LARGE SCALE GENOMIC DNA]</scope>
    <source>
        <strain evidence="2 3">EAF2021</strain>
    </source>
</reference>
<dbReference type="InterPro" id="IPR000719">
    <property type="entry name" value="Prot_kinase_dom"/>
</dbReference>
<dbReference type="PROSITE" id="PS50011">
    <property type="entry name" value="PROTEIN_KINASE_DOM"/>
    <property type="match status" value="1"/>
</dbReference>
<protein>
    <recommendedName>
        <fullName evidence="1">Protein kinase domain-containing protein</fullName>
    </recommendedName>
</protein>
<evidence type="ECO:0000313" key="3">
    <source>
        <dbReference type="Proteomes" id="UP001470230"/>
    </source>
</evidence>
<dbReference type="PANTHER" id="PTHR45661">
    <property type="entry name" value="SURFACE ANTIGEN"/>
    <property type="match status" value="1"/>
</dbReference>
<dbReference type="PANTHER" id="PTHR45661:SF3">
    <property type="entry name" value="IG-LIKE DOMAIN-CONTAINING PROTEIN"/>
    <property type="match status" value="1"/>
</dbReference>
<dbReference type="InterPro" id="IPR053139">
    <property type="entry name" value="Surface_bspA-like"/>
</dbReference>
<keyword evidence="3" id="KW-1185">Reference proteome</keyword>
<dbReference type="SMART" id="SM00220">
    <property type="entry name" value="S_TKc"/>
    <property type="match status" value="1"/>
</dbReference>
<dbReference type="SUPFAM" id="SSF52058">
    <property type="entry name" value="L domain-like"/>
    <property type="match status" value="2"/>
</dbReference>
<dbReference type="Gene3D" id="1.10.510.10">
    <property type="entry name" value="Transferase(Phosphotransferase) domain 1"/>
    <property type="match status" value="1"/>
</dbReference>
<dbReference type="InterPro" id="IPR011009">
    <property type="entry name" value="Kinase-like_dom_sf"/>
</dbReference>
<proteinExistence type="predicted"/>
<dbReference type="Proteomes" id="UP001470230">
    <property type="component" value="Unassembled WGS sequence"/>
</dbReference>
<sequence>MDFDSIEFVITNIGKEGLRYASLIDFAPDSQITTLTEDMFLHSLVSHLSIPRNDISISPENNNFALIDNQFICTKSDPSSDNFGTLIFTYRIPDNLKITFPSHIKHIGRSAFAKTDLKLITFPPDSQLQVIDDYAFVETKIKTLIIPSQVQSIGQFYFFKCNFLQKVNFESNSNLQVIKSNAFCNCHNLETITLPSQLNTIEESVFDNCMNLKNLTIPPDSNLQQIGPRAFMHTLIKSFNIPPRVTEIGRYCFSYCSELKTVTFSENSQLQTINSEAFSNTIIESITIPSQVTKIGSNCFYMSKLKTVTFAENSQCQLIEEHAFDTFTLETINIPSGAVLGECCLGCSSKLQNITISQDNVNYKYIDNKFIVTRSDQNSDEYDKLFFVRFESPKLVIPSFIKSFSDTCSYCTDFNEIEFSPDTQITTIDFNIFQANGVECVKMPSSVQQIKRCSYDGNSKIKTITFKQDSKLQKIDKLLFSELINLESITIPPEVTEIGFGAFMKCISLRNVTFMPGSKLKTIHERAFYRVPIQIITFPSQLEVIGREAFENSELVSVSIPSSVKEIGKNCFYECQKLQRVSFSPYSKLETIGRGAFKKTSIITISIPPSVKSIGCYAFGFCQNLKIFCIEKNSQLETIDDNAFKIQCKSLEKIISPIAFLNPILEKNEFDKLHLEITDDEADLDQISGNIDSVVEICLPNAKHVNLNVDCKFTVLGVPRSAQLTGSKITDPNRKIIFCNQNEFDLMLSEEFSSLYQNRCYINEGGSANIFKVPNPNIPNMFYALKVYRCNMPNNDNNDDDDWGNDVEEDEEGNANEIVDIDHIRYFYGEYQMLYLINHPNIIKAYSFFIGDPHNPPAILLEYCSHSLHNSIRLLRNTDLISIIYEIAGAMQTVHRYYIIHRDLKPENILLDSKKHVKVCDFGISTLMDVETQRRTRTRTHGIGTLDYSAPELYDNNRPYNEKVDVYAFGILMLFVLTKGHPPSINIADVLNEVPIPIPNTINDLSRDLISRCTAFDYHDRPSFDEIGQIIADNNYKLIDNLTDDHINNIINHLNYRE</sequence>